<proteinExistence type="predicted"/>
<feature type="domain" description="HECT" evidence="7">
    <location>
        <begin position="971"/>
        <end position="1320"/>
    </location>
</feature>
<keyword evidence="9" id="KW-1185">Reference proteome</keyword>
<feature type="compositionally biased region" description="Low complexity" evidence="6">
    <location>
        <begin position="336"/>
        <end position="349"/>
    </location>
</feature>
<evidence type="ECO:0000256" key="2">
    <source>
        <dbReference type="ARBA" id="ARBA00012485"/>
    </source>
</evidence>
<dbReference type="SMART" id="SM00119">
    <property type="entry name" value="HECTc"/>
    <property type="match status" value="1"/>
</dbReference>
<dbReference type="GeneID" id="36587396"/>
<dbReference type="SUPFAM" id="SSF56204">
    <property type="entry name" value="Hect, E3 ligase catalytic domain"/>
    <property type="match status" value="1"/>
</dbReference>
<evidence type="ECO:0000256" key="1">
    <source>
        <dbReference type="ARBA" id="ARBA00000885"/>
    </source>
</evidence>
<evidence type="ECO:0000256" key="4">
    <source>
        <dbReference type="ARBA" id="ARBA00022786"/>
    </source>
</evidence>
<dbReference type="PANTHER" id="PTHR45700">
    <property type="entry name" value="UBIQUITIN-PROTEIN LIGASE E3C"/>
    <property type="match status" value="1"/>
</dbReference>
<feature type="compositionally biased region" description="Basic and acidic residues" evidence="6">
    <location>
        <begin position="140"/>
        <end position="153"/>
    </location>
</feature>
<dbReference type="OrthoDB" id="5981550at2759"/>
<name>A0A2J6TRB1_9HELO</name>
<dbReference type="PANTHER" id="PTHR45700:SF8">
    <property type="entry name" value="HECT-TYPE E3 UBIQUITIN TRANSFERASE"/>
    <property type="match status" value="1"/>
</dbReference>
<gene>
    <name evidence="8" type="ORF">K444DRAFT_608141</name>
</gene>
<sequence>MTRDTYRVHDDRDPVSDAEMYASLWAAASFPRLPDDAPPELKKFAIDIDDPKRVYAIHRASRRHHFQILVERYILQIRYGCQSKTCNTATCFSCRKRLAGAAPVRRYNATSARTLAIYMASQDNPEQGLCHNSSAPRPVPEGKRPLKSKDVPGDLRTTPVRPQDSRSRRRSIETGQKIEEDDNDAKESDRKDKPSSRKSSMGDAISRRAWPDLTSLEEPTPTDHRSFVQNVFGTVAFKMLEWLTPRNLDLLARSEDKNAMLEEESPADVVLMDGSKETKTCVEKGKNSTVKESAPAQDVPMDDSRRTKISVESGNHSLHAPETTIEHSQEEIAQHSSSSPEISYTSPSELPTSTNTRPDSRAEEKRTPRGSNQGSHSKRPSSLRTKSDPLEPVPKSLVNKMTSEPMADVNPTLSSHGNSMPRCKMSKTLITSPKMQMVDTGPALHELKFLPPARILESESPSLKDDESEASHDVQAIRNKPQSVPKETRFSQLAPERQVSLPQSLSYLSIENIELLCDILQSDGTFEKHFLHPEGLDETLKRQRNESVPLSRTISIQNSFPYLSSVKQQWRSFIEQSFFDVLSRPESLLRSFSDDKGRLFDTQTIWYLMLRMTRVAPSLVFDSLWNLAGTLFKPPHKLEATYEWAKEFQSQEVSSQKALSNHEAAQAINICLHALVAAAPLVSDARQLANMSRIRSYGLAMRGREASSLEPATLCLQYEDAFTNDLTVRLARRLFAAISTRRRFTELLNLQTDIRKDEKPQPDVLETVLGTLKFLDLGTPPIINFPDDERDLHEKRVPTLILDWTRTVMLQEWEGAAEVPSDGPFGGALATMAAIYKNRKSLLLGDIHFRTEYFAERLDPVEMPVEWLSFNQNKRNVHLLDYPYLFNPSTLVTYFRAINYSRMNQSFEAAQATSRLIYHTIAEGSGSLMPDKHRRDRLYERLRTAASRFTVLEIRRDHVLVDTFNSIWRREERELMRPLKIRLGEDGGEEGLDSGGVQQEFFRLAIAEALDPDYGSFTIDSRTKMAWFQPGSPEPLWKFELIGMIVSLAVYNGLNLPVTFPKALYRKLLDEEVTELHHISDGWPDLANGLTSLFEWDEKDGLVEDVFARTYEFSVEQFGTLVSREMGKVSQWPQFADIHSSTNPEDAPLVTNENRNGYVSDYIRWLTDISIRPQFEAFKKGFFACIDRRSISLFDPETLQSVVEGIQEIDVSELRRVTRYVGWGGEATHKTIRDFWSIVKRYDIEQKRKLLEFVTASDRIPVGGMRNLSFTIQRNGVDDGHLPTSYTCYGILLLPEYSGKEVLREKLAMALENSKGFGFA</sequence>
<evidence type="ECO:0000256" key="6">
    <source>
        <dbReference type="SAM" id="MobiDB-lite"/>
    </source>
</evidence>
<dbReference type="GO" id="GO:0061630">
    <property type="term" value="F:ubiquitin protein ligase activity"/>
    <property type="evidence" value="ECO:0007669"/>
    <property type="project" value="UniProtKB-EC"/>
</dbReference>
<organism evidence="8 9">
    <name type="scientific">Hyaloscypha bicolor E</name>
    <dbReference type="NCBI Taxonomy" id="1095630"/>
    <lineage>
        <taxon>Eukaryota</taxon>
        <taxon>Fungi</taxon>
        <taxon>Dikarya</taxon>
        <taxon>Ascomycota</taxon>
        <taxon>Pezizomycotina</taxon>
        <taxon>Leotiomycetes</taxon>
        <taxon>Helotiales</taxon>
        <taxon>Hyaloscyphaceae</taxon>
        <taxon>Hyaloscypha</taxon>
        <taxon>Hyaloscypha bicolor</taxon>
    </lineage>
</organism>
<feature type="region of interest" description="Disordered" evidence="6">
    <location>
        <begin position="280"/>
        <end position="405"/>
    </location>
</feature>
<keyword evidence="4 5" id="KW-0833">Ubl conjugation pathway</keyword>
<dbReference type="Pfam" id="PF16558">
    <property type="entry name" value="AZUL"/>
    <property type="match status" value="1"/>
</dbReference>
<evidence type="ECO:0000256" key="3">
    <source>
        <dbReference type="ARBA" id="ARBA00022679"/>
    </source>
</evidence>
<dbReference type="Proteomes" id="UP000235371">
    <property type="component" value="Unassembled WGS sequence"/>
</dbReference>
<evidence type="ECO:0000313" key="9">
    <source>
        <dbReference type="Proteomes" id="UP000235371"/>
    </source>
</evidence>
<evidence type="ECO:0000259" key="7">
    <source>
        <dbReference type="PROSITE" id="PS50237"/>
    </source>
</evidence>
<evidence type="ECO:0000313" key="8">
    <source>
        <dbReference type="EMBL" id="PMD65557.1"/>
    </source>
</evidence>
<dbReference type="InterPro" id="IPR032353">
    <property type="entry name" value="AZUL"/>
</dbReference>
<dbReference type="InterPro" id="IPR000569">
    <property type="entry name" value="HECT_dom"/>
</dbReference>
<feature type="active site" description="Glycyl thioester intermediate" evidence="5">
    <location>
        <position position="1288"/>
    </location>
</feature>
<dbReference type="Gene3D" id="3.30.2410.10">
    <property type="entry name" value="Hect, E3 ligase catalytic domain"/>
    <property type="match status" value="1"/>
</dbReference>
<dbReference type="STRING" id="1095630.A0A2J6TRB1"/>
<accession>A0A2J6TRB1</accession>
<feature type="compositionally biased region" description="Basic and acidic residues" evidence="6">
    <location>
        <begin position="358"/>
        <end position="367"/>
    </location>
</feature>
<protein>
    <recommendedName>
        <fullName evidence="2">HECT-type E3 ubiquitin transferase</fullName>
        <ecNumber evidence="2">2.3.2.26</ecNumber>
    </recommendedName>
</protein>
<dbReference type="RefSeq" id="XP_024742461.1">
    <property type="nucleotide sequence ID" value="XM_024879319.1"/>
</dbReference>
<feature type="region of interest" description="Disordered" evidence="6">
    <location>
        <begin position="459"/>
        <end position="488"/>
    </location>
</feature>
<reference evidence="8 9" key="1">
    <citation type="submission" date="2016-04" db="EMBL/GenBank/DDBJ databases">
        <title>A degradative enzymes factory behind the ericoid mycorrhizal symbiosis.</title>
        <authorList>
            <consortium name="DOE Joint Genome Institute"/>
            <person name="Martino E."/>
            <person name="Morin E."/>
            <person name="Grelet G."/>
            <person name="Kuo A."/>
            <person name="Kohler A."/>
            <person name="Daghino S."/>
            <person name="Barry K."/>
            <person name="Choi C."/>
            <person name="Cichocki N."/>
            <person name="Clum A."/>
            <person name="Copeland A."/>
            <person name="Hainaut M."/>
            <person name="Haridas S."/>
            <person name="Labutti K."/>
            <person name="Lindquist E."/>
            <person name="Lipzen A."/>
            <person name="Khouja H.-R."/>
            <person name="Murat C."/>
            <person name="Ohm R."/>
            <person name="Olson A."/>
            <person name="Spatafora J."/>
            <person name="Veneault-Fourrey C."/>
            <person name="Henrissat B."/>
            <person name="Grigoriev I."/>
            <person name="Martin F."/>
            <person name="Perotto S."/>
        </authorList>
    </citation>
    <scope>NUCLEOTIDE SEQUENCE [LARGE SCALE GENOMIC DNA]</scope>
    <source>
        <strain evidence="8 9">E</strain>
    </source>
</reference>
<dbReference type="GO" id="GO:0000209">
    <property type="term" value="P:protein polyubiquitination"/>
    <property type="evidence" value="ECO:0007669"/>
    <property type="project" value="InterPro"/>
</dbReference>
<dbReference type="Gene3D" id="3.30.2160.10">
    <property type="entry name" value="Hect, E3 ligase catalytic domain"/>
    <property type="match status" value="1"/>
</dbReference>
<feature type="compositionally biased region" description="Basic and acidic residues" evidence="6">
    <location>
        <begin position="163"/>
        <end position="178"/>
    </location>
</feature>
<dbReference type="InterPro" id="IPR044611">
    <property type="entry name" value="E3A/B/C-like"/>
</dbReference>
<dbReference type="Gene3D" id="3.90.1750.10">
    <property type="entry name" value="Hect, E3 ligase catalytic domains"/>
    <property type="match status" value="1"/>
</dbReference>
<dbReference type="InParanoid" id="A0A2J6TRB1"/>
<dbReference type="InterPro" id="IPR035983">
    <property type="entry name" value="Hect_E3_ubiquitin_ligase"/>
</dbReference>
<dbReference type="FunFam" id="3.30.2410.10:FF:000003">
    <property type="entry name" value="probable E3 ubiquitin-protein ligase HERC4 isoform X1"/>
    <property type="match status" value="1"/>
</dbReference>
<feature type="compositionally biased region" description="Basic and acidic residues" evidence="6">
    <location>
        <begin position="462"/>
        <end position="472"/>
    </location>
</feature>
<dbReference type="EMBL" id="KZ613746">
    <property type="protein sequence ID" value="PMD65557.1"/>
    <property type="molecule type" value="Genomic_DNA"/>
</dbReference>
<feature type="compositionally biased region" description="Basic and acidic residues" evidence="6">
    <location>
        <begin position="324"/>
        <end position="333"/>
    </location>
</feature>
<feature type="region of interest" description="Disordered" evidence="6">
    <location>
        <begin position="126"/>
        <end position="224"/>
    </location>
</feature>
<keyword evidence="3" id="KW-0808">Transferase</keyword>
<comment type="catalytic activity">
    <reaction evidence="1">
        <text>S-ubiquitinyl-[E2 ubiquitin-conjugating enzyme]-L-cysteine + [acceptor protein]-L-lysine = [E2 ubiquitin-conjugating enzyme]-L-cysteine + N(6)-ubiquitinyl-[acceptor protein]-L-lysine.</text>
        <dbReference type="EC" id="2.3.2.26"/>
    </reaction>
</comment>
<dbReference type="PROSITE" id="PS50237">
    <property type="entry name" value="HECT"/>
    <property type="match status" value="1"/>
</dbReference>
<feature type="compositionally biased region" description="Polar residues" evidence="6">
    <location>
        <begin position="126"/>
        <end position="135"/>
    </location>
</feature>
<evidence type="ECO:0000256" key="5">
    <source>
        <dbReference type="PROSITE-ProRule" id="PRU00104"/>
    </source>
</evidence>
<dbReference type="Pfam" id="PF00632">
    <property type="entry name" value="HECT"/>
    <property type="match status" value="1"/>
</dbReference>
<dbReference type="EC" id="2.3.2.26" evidence="2"/>
<dbReference type="Gene3D" id="6.10.130.10">
    <property type="entry name" value="Ubiquitin-protein ligase E3A, N-terminal zinc-binding domain (AZUL)"/>
    <property type="match status" value="1"/>
</dbReference>
<feature type="compositionally biased region" description="Basic and acidic residues" evidence="6">
    <location>
        <begin position="185"/>
        <end position="195"/>
    </location>
</feature>
<dbReference type="InterPro" id="IPR042556">
    <property type="entry name" value="AZUL_sf"/>
</dbReference>